<sequence length="547" mass="60910">WTERRSTTHAALQTPPPAGSLKSVRWELFCSERPARWPEGARGPQPDPASGREGRRHVRTCGQPFAFPLRFFVLCSPPGRLARAVRYWEWNGAGPITTRSSRPRGPVVSPGRSGGPECARVSSWPFPAVGGTEARASAPRCQITETENAAFSSVLVSIVLSSPLPSKDGAEGERLPLALRPADDSAWPEHPAPESPPEGPCHPVCACPHEPLQCPAHSCPWPEGGGEQQWDTQLLNVSTQALGWLERRGESAAPSGHPPASAPLPSPLPLLRRSFTIDDFEIGRPLGKGKFGNVYLAREKKSHFIVALKVLFKSQIEKEGVEHQLRREIEIQAHLQHPNILRLYNYFYDRRRIYLILEYAPRGELYKELQKSRTFDEQRTATIMEELADALMYCHGKKVIHRDIKPENLLLGLQGELKIADFGWSVHAPSLRRKTMCGTLDYLPPEMIEGRTHNEKVDLWCIGVLCYELLVGNPPFESASHNETYRRIVKVDLKFPASVPAGAQDLVSKLLKHSPSERLPLAQVSAHPWVRAHSRRVLPPSALQSAP</sequence>
<dbReference type="FunFam" id="1.10.510.10:FF:000235">
    <property type="entry name" value="Serine/threonine-protein kinase ark1"/>
    <property type="match status" value="1"/>
</dbReference>
<gene>
    <name evidence="18" type="primary">AURKB</name>
</gene>
<keyword evidence="9 13" id="KW-0067">ATP-binding</keyword>
<protein>
    <recommendedName>
        <fullName evidence="2">non-specific serine/threonine protein kinase</fullName>
        <ecNumber evidence="2">2.7.11.1</ecNumber>
    </recommendedName>
</protein>
<evidence type="ECO:0000256" key="14">
    <source>
        <dbReference type="PIRSR" id="PIRSR630616-3"/>
    </source>
</evidence>
<dbReference type="InterPro" id="IPR008271">
    <property type="entry name" value="Ser/Thr_kinase_AS"/>
</dbReference>
<dbReference type="Gene3D" id="3.30.200.20">
    <property type="entry name" value="Phosphorylase Kinase, domain 1"/>
    <property type="match status" value="1"/>
</dbReference>
<dbReference type="CDD" id="cd14117">
    <property type="entry name" value="STKc_Aurora-B_like"/>
    <property type="match status" value="1"/>
</dbReference>
<evidence type="ECO:0000313" key="19">
    <source>
        <dbReference type="Proteomes" id="UP000008912"/>
    </source>
</evidence>
<evidence type="ECO:0000256" key="6">
    <source>
        <dbReference type="ARBA" id="ARBA00022741"/>
    </source>
</evidence>
<dbReference type="SMART" id="SM00220">
    <property type="entry name" value="S_TKc"/>
    <property type="match status" value="1"/>
</dbReference>
<dbReference type="PROSITE" id="PS50011">
    <property type="entry name" value="PROTEIN_KINASE_DOM"/>
    <property type="match status" value="1"/>
</dbReference>
<keyword evidence="4" id="KW-0132">Cell division</keyword>
<reference evidence="18" key="2">
    <citation type="submission" date="2025-08" db="UniProtKB">
        <authorList>
            <consortium name="Ensembl"/>
        </authorList>
    </citation>
    <scope>IDENTIFICATION</scope>
</reference>
<dbReference type="InParanoid" id="A0A7N5KC04"/>
<dbReference type="PROSITE" id="PS00108">
    <property type="entry name" value="PROTEIN_KINASE_ST"/>
    <property type="match status" value="1"/>
</dbReference>
<feature type="binding site" evidence="13">
    <location>
        <position position="290"/>
    </location>
    <ligand>
        <name>ATP</name>
        <dbReference type="ChEBI" id="CHEBI:30616"/>
    </ligand>
</feature>
<keyword evidence="5" id="KW-0808">Transferase</keyword>
<dbReference type="SUPFAM" id="SSF56112">
    <property type="entry name" value="Protein kinase-like (PK-like)"/>
    <property type="match status" value="1"/>
</dbReference>
<dbReference type="InterPro" id="IPR000719">
    <property type="entry name" value="Prot_kinase_dom"/>
</dbReference>
<name>A0A7N5KC04_AILME</name>
<keyword evidence="3" id="KW-0723">Serine/threonine-protein kinase</keyword>
<keyword evidence="7" id="KW-0498">Mitosis</keyword>
<evidence type="ECO:0000256" key="15">
    <source>
        <dbReference type="PROSITE-ProRule" id="PRU10141"/>
    </source>
</evidence>
<organism evidence="18 19">
    <name type="scientific">Ailuropoda melanoleuca</name>
    <name type="common">Giant panda</name>
    <dbReference type="NCBI Taxonomy" id="9646"/>
    <lineage>
        <taxon>Eukaryota</taxon>
        <taxon>Metazoa</taxon>
        <taxon>Chordata</taxon>
        <taxon>Craniata</taxon>
        <taxon>Vertebrata</taxon>
        <taxon>Euteleostomi</taxon>
        <taxon>Mammalia</taxon>
        <taxon>Eutheria</taxon>
        <taxon>Laurasiatheria</taxon>
        <taxon>Carnivora</taxon>
        <taxon>Caniformia</taxon>
        <taxon>Ursidae</taxon>
        <taxon>Ailuropoda</taxon>
    </lineage>
</organism>
<evidence type="ECO:0000256" key="11">
    <source>
        <dbReference type="ARBA" id="ARBA00048679"/>
    </source>
</evidence>
<feature type="compositionally biased region" description="Pro residues" evidence="16">
    <location>
        <begin position="256"/>
        <end position="266"/>
    </location>
</feature>
<dbReference type="PANTHER" id="PTHR24350">
    <property type="entry name" value="SERINE/THREONINE-PROTEIN KINASE IAL-RELATED"/>
    <property type="match status" value="1"/>
</dbReference>
<evidence type="ECO:0000256" key="7">
    <source>
        <dbReference type="ARBA" id="ARBA00022776"/>
    </source>
</evidence>
<feature type="region of interest" description="Disordered" evidence="16">
    <location>
        <begin position="36"/>
        <end position="56"/>
    </location>
</feature>
<feature type="binding site" evidence="13 15">
    <location>
        <position position="309"/>
    </location>
    <ligand>
        <name>ATP</name>
        <dbReference type="ChEBI" id="CHEBI:30616"/>
    </ligand>
</feature>
<dbReference type="InterPro" id="IPR011009">
    <property type="entry name" value="Kinase-like_dom_sf"/>
</dbReference>
<keyword evidence="19" id="KW-1185">Reference proteome</keyword>
<keyword evidence="6 13" id="KW-0547">Nucleotide-binding</keyword>
<evidence type="ECO:0000256" key="3">
    <source>
        <dbReference type="ARBA" id="ARBA00022527"/>
    </source>
</evidence>
<comment type="catalytic activity">
    <reaction evidence="10">
        <text>L-threonyl-[protein] + ATP = O-phospho-L-threonyl-[protein] + ADP + H(+)</text>
        <dbReference type="Rhea" id="RHEA:46608"/>
        <dbReference type="Rhea" id="RHEA-COMP:11060"/>
        <dbReference type="Rhea" id="RHEA-COMP:11605"/>
        <dbReference type="ChEBI" id="CHEBI:15378"/>
        <dbReference type="ChEBI" id="CHEBI:30013"/>
        <dbReference type="ChEBI" id="CHEBI:30616"/>
        <dbReference type="ChEBI" id="CHEBI:61977"/>
        <dbReference type="ChEBI" id="CHEBI:456216"/>
        <dbReference type="EC" id="2.7.11.1"/>
    </reaction>
</comment>
<feature type="binding site" evidence="13">
    <location>
        <position position="421"/>
    </location>
    <ligand>
        <name>ATP</name>
        <dbReference type="ChEBI" id="CHEBI:30616"/>
    </ligand>
</feature>
<evidence type="ECO:0000256" key="2">
    <source>
        <dbReference type="ARBA" id="ARBA00012513"/>
    </source>
</evidence>
<feature type="active site" description="Proton acceptor" evidence="12">
    <location>
        <position position="403"/>
    </location>
</feature>
<reference evidence="18 19" key="1">
    <citation type="journal article" date="2010" name="Nature">
        <title>The sequence and de novo assembly of the giant panda genome.</title>
        <authorList>
            <person name="Li R."/>
            <person name="Fan W."/>
            <person name="Tian G."/>
            <person name="Zhu H."/>
            <person name="He L."/>
            <person name="Cai J."/>
            <person name="Huang Q."/>
            <person name="Cai Q."/>
            <person name="Li B."/>
            <person name="Bai Y."/>
            <person name="Zhang Z."/>
            <person name="Zhang Y."/>
            <person name="Wang W."/>
            <person name="Li J."/>
            <person name="Wei F."/>
            <person name="Li H."/>
            <person name="Jian M."/>
            <person name="Li J."/>
            <person name="Zhang Z."/>
            <person name="Nielsen R."/>
            <person name="Li D."/>
            <person name="Gu W."/>
            <person name="Yang Z."/>
            <person name="Xuan Z."/>
            <person name="Ryder O.A."/>
            <person name="Leung F.C."/>
            <person name="Zhou Y."/>
            <person name="Cao J."/>
            <person name="Sun X."/>
            <person name="Fu Y."/>
            <person name="Fang X."/>
            <person name="Guo X."/>
            <person name="Wang B."/>
            <person name="Hou R."/>
            <person name="Shen F."/>
            <person name="Mu B."/>
            <person name="Ni P."/>
            <person name="Lin R."/>
            <person name="Qian W."/>
            <person name="Wang G."/>
            <person name="Yu C."/>
            <person name="Nie W."/>
            <person name="Wang J."/>
            <person name="Wu Z."/>
            <person name="Liang H."/>
            <person name="Min J."/>
            <person name="Wu Q."/>
            <person name="Cheng S."/>
            <person name="Ruan J."/>
            <person name="Wang M."/>
            <person name="Shi Z."/>
            <person name="Wen M."/>
            <person name="Liu B."/>
            <person name="Ren X."/>
            <person name="Zheng H."/>
            <person name="Dong D."/>
            <person name="Cook K."/>
            <person name="Shan G."/>
            <person name="Zhang H."/>
            <person name="Kosiol C."/>
            <person name="Xie X."/>
            <person name="Lu Z."/>
            <person name="Zheng H."/>
            <person name="Li Y."/>
            <person name="Steiner C.C."/>
            <person name="Lam T.T."/>
            <person name="Lin S."/>
            <person name="Zhang Q."/>
            <person name="Li G."/>
            <person name="Tian J."/>
            <person name="Gong T."/>
            <person name="Liu H."/>
            <person name="Zhang D."/>
            <person name="Fang L."/>
            <person name="Ye C."/>
            <person name="Zhang J."/>
            <person name="Hu W."/>
            <person name="Xu A."/>
            <person name="Ren Y."/>
            <person name="Zhang G."/>
            <person name="Bruford M.W."/>
            <person name="Li Q."/>
            <person name="Ma L."/>
            <person name="Guo Y."/>
            <person name="An N."/>
            <person name="Hu Y."/>
            <person name="Zheng Y."/>
            <person name="Shi Y."/>
            <person name="Li Z."/>
            <person name="Liu Q."/>
            <person name="Chen Y."/>
            <person name="Zhao J."/>
            <person name="Qu N."/>
            <person name="Zhao S."/>
            <person name="Tian F."/>
            <person name="Wang X."/>
            <person name="Wang H."/>
            <person name="Xu L."/>
            <person name="Liu X."/>
            <person name="Vinar T."/>
            <person name="Wang Y."/>
            <person name="Lam T.W."/>
            <person name="Yiu S.M."/>
            <person name="Liu S."/>
            <person name="Zhang H."/>
            <person name="Li D."/>
            <person name="Huang Y."/>
            <person name="Wang X."/>
            <person name="Yang G."/>
            <person name="Jiang Z."/>
            <person name="Wang J."/>
            <person name="Qin N."/>
            <person name="Li L."/>
            <person name="Li J."/>
            <person name="Bolund L."/>
            <person name="Kristiansen K."/>
            <person name="Wong G.K."/>
            <person name="Olson M."/>
            <person name="Zhang X."/>
            <person name="Li S."/>
            <person name="Yang H."/>
            <person name="Wang J."/>
            <person name="Wang J."/>
        </authorList>
    </citation>
    <scope>NUCLEOTIDE SEQUENCE [LARGE SCALE GENOMIC DNA]</scope>
</reference>
<feature type="cross-link" description="Glycyl lysine isopeptide (Lys-Gly) (interchain with G-Cter in SUMO2)" evidence="14">
    <location>
        <position position="405"/>
    </location>
</feature>
<dbReference type="GO" id="GO:0005819">
    <property type="term" value="C:spindle"/>
    <property type="evidence" value="ECO:0007669"/>
    <property type="project" value="UniProtKB-SubCell"/>
</dbReference>
<evidence type="ECO:0000256" key="10">
    <source>
        <dbReference type="ARBA" id="ARBA00047899"/>
    </source>
</evidence>
<dbReference type="InterPro" id="IPR017441">
    <property type="entry name" value="Protein_kinase_ATP_BS"/>
</dbReference>
<evidence type="ECO:0000256" key="16">
    <source>
        <dbReference type="SAM" id="MobiDB-lite"/>
    </source>
</evidence>
<dbReference type="GeneTree" id="ENSGT00940000158980"/>
<accession>A0A7N5KC04</accession>
<evidence type="ECO:0000256" key="12">
    <source>
        <dbReference type="PIRSR" id="PIRSR630616-1"/>
    </source>
</evidence>
<evidence type="ECO:0000256" key="9">
    <source>
        <dbReference type="ARBA" id="ARBA00022840"/>
    </source>
</evidence>
<dbReference type="Pfam" id="PF00069">
    <property type="entry name" value="Pkinase"/>
    <property type="match status" value="1"/>
</dbReference>
<dbReference type="Proteomes" id="UP000008912">
    <property type="component" value="Unassembled WGS sequence"/>
</dbReference>
<dbReference type="InterPro" id="IPR030616">
    <property type="entry name" value="Aur-like"/>
</dbReference>
<keyword evidence="7" id="KW-0131">Cell cycle</keyword>
<evidence type="ECO:0000256" key="4">
    <source>
        <dbReference type="ARBA" id="ARBA00022618"/>
    </source>
</evidence>
<dbReference type="Ensembl" id="ENSAMET00000033218.1">
    <property type="protein sequence ID" value="ENSAMEP00000037965.1"/>
    <property type="gene ID" value="ENSAMEG00000002580.2"/>
</dbReference>
<feature type="binding site" evidence="13">
    <location>
        <begin position="358"/>
        <end position="360"/>
    </location>
    <ligand>
        <name>ATP</name>
        <dbReference type="ChEBI" id="CHEBI:30616"/>
    </ligand>
</feature>
<feature type="domain" description="Protein kinase" evidence="17">
    <location>
        <begin position="280"/>
        <end position="530"/>
    </location>
</feature>
<dbReference type="GO" id="GO:0051301">
    <property type="term" value="P:cell division"/>
    <property type="evidence" value="ECO:0007669"/>
    <property type="project" value="UniProtKB-KW"/>
</dbReference>
<dbReference type="AlphaFoldDB" id="A0A7N5KC04"/>
<comment type="catalytic activity">
    <reaction evidence="11">
        <text>L-seryl-[protein] + ATP = O-phospho-L-seryl-[protein] + ADP + H(+)</text>
        <dbReference type="Rhea" id="RHEA:17989"/>
        <dbReference type="Rhea" id="RHEA-COMP:9863"/>
        <dbReference type="Rhea" id="RHEA-COMP:11604"/>
        <dbReference type="ChEBI" id="CHEBI:15378"/>
        <dbReference type="ChEBI" id="CHEBI:29999"/>
        <dbReference type="ChEBI" id="CHEBI:30616"/>
        <dbReference type="ChEBI" id="CHEBI:83421"/>
        <dbReference type="ChEBI" id="CHEBI:456216"/>
        <dbReference type="EC" id="2.7.11.1"/>
    </reaction>
</comment>
<reference evidence="18" key="3">
    <citation type="submission" date="2025-09" db="UniProtKB">
        <authorList>
            <consortium name="Ensembl"/>
        </authorList>
    </citation>
    <scope>IDENTIFICATION</scope>
</reference>
<evidence type="ECO:0000256" key="1">
    <source>
        <dbReference type="ARBA" id="ARBA00004186"/>
    </source>
</evidence>
<feature type="binding site" evidence="13">
    <location>
        <begin position="407"/>
        <end position="408"/>
    </location>
    <ligand>
        <name>ATP</name>
        <dbReference type="ChEBI" id="CHEBI:30616"/>
    </ligand>
</feature>
<keyword evidence="8" id="KW-0418">Kinase</keyword>
<dbReference type="Gene3D" id="1.10.510.10">
    <property type="entry name" value="Transferase(Phosphotransferase) domain 1"/>
    <property type="match status" value="1"/>
</dbReference>
<dbReference type="GO" id="GO:0005524">
    <property type="term" value="F:ATP binding"/>
    <property type="evidence" value="ECO:0007669"/>
    <property type="project" value="UniProtKB-UniRule"/>
</dbReference>
<dbReference type="GO" id="GO:0004674">
    <property type="term" value="F:protein serine/threonine kinase activity"/>
    <property type="evidence" value="ECO:0007669"/>
    <property type="project" value="UniProtKB-KW"/>
</dbReference>
<evidence type="ECO:0000259" key="17">
    <source>
        <dbReference type="PROSITE" id="PS50011"/>
    </source>
</evidence>
<proteinExistence type="predicted"/>
<feature type="region of interest" description="Disordered" evidence="16">
    <location>
        <begin position="1"/>
        <end position="20"/>
    </location>
</feature>
<evidence type="ECO:0000256" key="13">
    <source>
        <dbReference type="PIRSR" id="PIRSR630616-2"/>
    </source>
</evidence>
<dbReference type="EC" id="2.7.11.1" evidence="2"/>
<evidence type="ECO:0000256" key="5">
    <source>
        <dbReference type="ARBA" id="ARBA00022679"/>
    </source>
</evidence>
<feature type="region of interest" description="Disordered" evidence="16">
    <location>
        <begin position="247"/>
        <end position="266"/>
    </location>
</feature>
<evidence type="ECO:0000256" key="8">
    <source>
        <dbReference type="ARBA" id="ARBA00022777"/>
    </source>
</evidence>
<comment type="subcellular location">
    <subcellularLocation>
        <location evidence="1">Cytoplasm</location>
        <location evidence="1">Cytoskeleton</location>
        <location evidence="1">Spindle</location>
    </subcellularLocation>
</comment>
<dbReference type="PROSITE" id="PS00107">
    <property type="entry name" value="PROTEIN_KINASE_ATP"/>
    <property type="match status" value="1"/>
</dbReference>
<dbReference type="FunFam" id="3.30.200.20:FF:000042">
    <property type="entry name" value="Aurora kinase A"/>
    <property type="match status" value="1"/>
</dbReference>
<evidence type="ECO:0000313" key="18">
    <source>
        <dbReference type="Ensembl" id="ENSAMEP00000037965.1"/>
    </source>
</evidence>